<organism evidence="3 4">
    <name type="scientific">Frisingicoccus caecimuris</name>
    <dbReference type="NCBI Taxonomy" id="1796636"/>
    <lineage>
        <taxon>Bacteria</taxon>
        <taxon>Bacillati</taxon>
        <taxon>Bacillota</taxon>
        <taxon>Clostridia</taxon>
        <taxon>Lachnospirales</taxon>
        <taxon>Lachnospiraceae</taxon>
        <taxon>Frisingicoccus</taxon>
    </lineage>
</organism>
<dbReference type="PANTHER" id="PTHR42856">
    <property type="entry name" value="ACYL-COENZYME A THIOESTERASE PAAI"/>
    <property type="match status" value="1"/>
</dbReference>
<protein>
    <submittedName>
        <fullName evidence="3">Uncharacterized protein (TIGR00369 family)</fullName>
    </submittedName>
</protein>
<keyword evidence="1" id="KW-0378">Hydrolase</keyword>
<dbReference type="NCBIfam" id="TIGR00369">
    <property type="entry name" value="unchar_dom_1"/>
    <property type="match status" value="1"/>
</dbReference>
<dbReference type="GO" id="GO:0016289">
    <property type="term" value="F:acyl-CoA hydrolase activity"/>
    <property type="evidence" value="ECO:0007669"/>
    <property type="project" value="UniProtKB-ARBA"/>
</dbReference>
<dbReference type="PANTHER" id="PTHR42856:SF1">
    <property type="entry name" value="ACYL-COENZYME A THIOESTERASE PAAI"/>
    <property type="match status" value="1"/>
</dbReference>
<dbReference type="InterPro" id="IPR052723">
    <property type="entry name" value="Acyl-CoA_thioesterase_PaaI"/>
</dbReference>
<dbReference type="InterPro" id="IPR006683">
    <property type="entry name" value="Thioestr_dom"/>
</dbReference>
<dbReference type="EMBL" id="SLXA01000008">
    <property type="protein sequence ID" value="TCO84341.1"/>
    <property type="molecule type" value="Genomic_DNA"/>
</dbReference>
<dbReference type="RefSeq" id="WP_132092141.1">
    <property type="nucleotide sequence ID" value="NZ_JANKAQ010000009.1"/>
</dbReference>
<dbReference type="Gene3D" id="3.10.129.10">
    <property type="entry name" value="Hotdog Thioesterase"/>
    <property type="match status" value="1"/>
</dbReference>
<dbReference type="SUPFAM" id="SSF54637">
    <property type="entry name" value="Thioesterase/thiol ester dehydrase-isomerase"/>
    <property type="match status" value="1"/>
</dbReference>
<dbReference type="Pfam" id="PF03061">
    <property type="entry name" value="4HBT"/>
    <property type="match status" value="1"/>
</dbReference>
<feature type="domain" description="Thioesterase" evidence="2">
    <location>
        <begin position="235"/>
        <end position="308"/>
    </location>
</feature>
<dbReference type="OrthoDB" id="328435at2"/>
<evidence type="ECO:0000313" key="4">
    <source>
        <dbReference type="Proteomes" id="UP000295711"/>
    </source>
</evidence>
<proteinExistence type="predicted"/>
<dbReference type="CDD" id="cd03443">
    <property type="entry name" value="PaaI_thioesterase"/>
    <property type="match status" value="1"/>
</dbReference>
<dbReference type="InterPro" id="IPR003736">
    <property type="entry name" value="PAAI_dom"/>
</dbReference>
<gene>
    <name evidence="3" type="ORF">EV212_108101</name>
</gene>
<reference evidence="3 4" key="1">
    <citation type="submission" date="2019-03" db="EMBL/GenBank/DDBJ databases">
        <title>Genomic Encyclopedia of Type Strains, Phase IV (KMG-IV): sequencing the most valuable type-strain genomes for metagenomic binning, comparative biology and taxonomic classification.</title>
        <authorList>
            <person name="Goeker M."/>
        </authorList>
    </citation>
    <scope>NUCLEOTIDE SEQUENCE [LARGE SCALE GENOMIC DNA]</scope>
    <source>
        <strain evidence="3 4">DSM 28559</strain>
    </source>
</reference>
<evidence type="ECO:0000256" key="1">
    <source>
        <dbReference type="ARBA" id="ARBA00022801"/>
    </source>
</evidence>
<evidence type="ECO:0000259" key="2">
    <source>
        <dbReference type="Pfam" id="PF03061"/>
    </source>
</evidence>
<sequence>MEVKTFSLKENQDRDIYGYLDVKECQNSDFQFKFSLNFLKKNEELYFNNEGMSTQFYVLSGELKDVLEVEKQCLEQEGTERSFLYRPGQSYFAQNESKYKALTDGMVLSATMAHNVRGNMRRLNINDSVKMRIGEAVGACVIAFFGADAEFSLKWDDGSVLCTPDSAVFLTVDKAEYHTIYLVSKKNNVHLEYAGFAVLGQNDFGKNIGIELIKGQNDKYYGKLKIRPEHLNPLGVVHGGCIFTLADAVCGFTIGSQGGISTTVNSYIQYFNPAFSPKFLLAEAKPRKLGKSIRHLDVEIRDDQDLLVACAEFVFCNLQK</sequence>
<dbReference type="Proteomes" id="UP000295711">
    <property type="component" value="Unassembled WGS sequence"/>
</dbReference>
<name>A0A4R2LH62_9FIRM</name>
<dbReference type="InterPro" id="IPR029069">
    <property type="entry name" value="HotDog_dom_sf"/>
</dbReference>
<dbReference type="AlphaFoldDB" id="A0A4R2LH62"/>
<evidence type="ECO:0000313" key="3">
    <source>
        <dbReference type="EMBL" id="TCO84341.1"/>
    </source>
</evidence>
<comment type="caution">
    <text evidence="3">The sequence shown here is derived from an EMBL/GenBank/DDBJ whole genome shotgun (WGS) entry which is preliminary data.</text>
</comment>
<keyword evidence="4" id="KW-1185">Reference proteome</keyword>
<accession>A0A4R2LH62</accession>